<evidence type="ECO:0000313" key="2">
    <source>
        <dbReference type="Proteomes" id="UP000001982"/>
    </source>
</evidence>
<dbReference type="Pfam" id="PF05635">
    <property type="entry name" value="23S_rRNA_IVP"/>
    <property type="match status" value="1"/>
</dbReference>
<dbReference type="PANTHER" id="PTHR38471:SF2">
    <property type="entry name" value="FOUR HELIX BUNDLE PROTEIN"/>
    <property type="match status" value="1"/>
</dbReference>
<protein>
    <submittedName>
        <fullName evidence="1">S23 ribosomal</fullName>
    </submittedName>
</protein>
<gene>
    <name evidence="1" type="ordered locus">Sden_2670</name>
</gene>
<name>Q12KS7_SHEDO</name>
<dbReference type="EMBL" id="CP000302">
    <property type="protein sequence ID" value="ABE55949.1"/>
    <property type="molecule type" value="Genomic_DNA"/>
</dbReference>
<dbReference type="Proteomes" id="UP000001982">
    <property type="component" value="Chromosome"/>
</dbReference>
<dbReference type="NCBIfam" id="NF008912">
    <property type="entry name" value="PRK12275.1-6"/>
    <property type="match status" value="1"/>
</dbReference>
<dbReference type="eggNOG" id="COG0399">
    <property type="taxonomic scope" value="Bacteria"/>
</dbReference>
<evidence type="ECO:0000313" key="1">
    <source>
        <dbReference type="EMBL" id="ABE55949.1"/>
    </source>
</evidence>
<sequence length="131" mass="14679">MNAFSFQNLDVWKRSSRLACDIYSELRNCRDYGLKDQMTRAAISIPSNIAEGEERESHAESARFLYFAKGSSGELATQIFIAIEIGVIEKQNGLKLINETREISAMLGALIKIRKGCVKEDAADYIAEPRT</sequence>
<accession>Q12KS7</accession>
<dbReference type="NCBIfam" id="TIGR02436">
    <property type="entry name" value="four helix bundle protein"/>
    <property type="match status" value="1"/>
</dbReference>
<reference evidence="1 2" key="1">
    <citation type="submission" date="2006-03" db="EMBL/GenBank/DDBJ databases">
        <title>Complete sequence of Shewanella denitrificans OS217.</title>
        <authorList>
            <consortium name="US DOE Joint Genome Institute"/>
            <person name="Copeland A."/>
            <person name="Lucas S."/>
            <person name="Lapidus A."/>
            <person name="Barry K."/>
            <person name="Detter J.C."/>
            <person name="Glavina del Rio T."/>
            <person name="Hammon N."/>
            <person name="Israni S."/>
            <person name="Dalin E."/>
            <person name="Tice H."/>
            <person name="Pitluck S."/>
            <person name="Brettin T."/>
            <person name="Bruce D."/>
            <person name="Han C."/>
            <person name="Tapia R."/>
            <person name="Gilna P."/>
            <person name="Kiss H."/>
            <person name="Schmutz J."/>
            <person name="Larimer F."/>
            <person name="Land M."/>
            <person name="Hauser L."/>
            <person name="Kyrpides N."/>
            <person name="Lykidis A."/>
            <person name="Richardson P."/>
        </authorList>
    </citation>
    <scope>NUCLEOTIDE SEQUENCE [LARGE SCALE GENOMIC DNA]</scope>
    <source>
        <strain evidence="2">OS217 / ATCC BAA-1090 / DSM 15013</strain>
    </source>
</reference>
<dbReference type="OrthoDB" id="160990at2"/>
<dbReference type="Gene3D" id="1.20.1440.60">
    <property type="entry name" value="23S rRNA-intervening sequence"/>
    <property type="match status" value="1"/>
</dbReference>
<dbReference type="PANTHER" id="PTHR38471">
    <property type="entry name" value="FOUR HELIX BUNDLE PROTEIN"/>
    <property type="match status" value="1"/>
</dbReference>
<dbReference type="RefSeq" id="WP_011497100.1">
    <property type="nucleotide sequence ID" value="NC_007954.1"/>
</dbReference>
<dbReference type="HOGENOM" id="CLU_129874_0_0_6"/>
<dbReference type="CDD" id="cd16377">
    <property type="entry name" value="23S_rRNA_IVP_like"/>
    <property type="match status" value="1"/>
</dbReference>
<dbReference type="STRING" id="318161.Sden_2670"/>
<dbReference type="KEGG" id="sdn:Sden_2670"/>
<dbReference type="InterPro" id="IPR036583">
    <property type="entry name" value="23S_rRNA_IVS_sf"/>
</dbReference>
<keyword evidence="2" id="KW-1185">Reference proteome</keyword>
<proteinExistence type="predicted"/>
<dbReference type="SUPFAM" id="SSF158446">
    <property type="entry name" value="IVS-encoded protein-like"/>
    <property type="match status" value="1"/>
</dbReference>
<dbReference type="InterPro" id="IPR012657">
    <property type="entry name" value="23S_rRNA-intervening_sequence"/>
</dbReference>
<dbReference type="AlphaFoldDB" id="Q12KS7"/>
<organism evidence="1 2">
    <name type="scientific">Shewanella denitrificans (strain OS217 / ATCC BAA-1090 / DSM 15013)</name>
    <dbReference type="NCBI Taxonomy" id="318161"/>
    <lineage>
        <taxon>Bacteria</taxon>
        <taxon>Pseudomonadati</taxon>
        <taxon>Pseudomonadota</taxon>
        <taxon>Gammaproteobacteria</taxon>
        <taxon>Alteromonadales</taxon>
        <taxon>Shewanellaceae</taxon>
        <taxon>Shewanella</taxon>
    </lineage>
</organism>